<evidence type="ECO:0000313" key="2">
    <source>
        <dbReference type="Proteomes" id="UP000744676"/>
    </source>
</evidence>
<protein>
    <submittedName>
        <fullName evidence="1">Uncharacterized protein</fullName>
    </submittedName>
</protein>
<dbReference type="Proteomes" id="UP000744676">
    <property type="component" value="Unassembled WGS sequence"/>
</dbReference>
<keyword evidence="2" id="KW-1185">Reference proteome</keyword>
<sequence length="761" mass="83326">MANHTRNLTSPDSPPNPQQAVFAASSENNVPAAPESHPRNEDVYPPPRNPFSADNTSDEASVGSDQYLFVSENNNNNNNNNSSTSRVTHSTSGDESVHGGGYPERSAYLPQESAPVGIVYPSGNYTSSYTVSGGLPTPMGMSTAAAVAGSAAAVAGASAHLLPNPSSRPSSASLNMLVSAEFDRYPNRISSAAPSIMTMGAGQSLLRPGNSDLYLNNHNRDSSFSNDSGASSVSVNGGGRAAGKFAFQSDFSPFGGYPTSSFPLHIDEKEADDYLHNPDPILDAKYDRKCQRLDKRGWLSLLAMLSLLLGAIILFIVYPVLTYTGQTSEHSRTNIVVEQIEMLTSYEYNILSAIRTTLVDPDTPQDAKSFTALDGSKWTLAFSEEFNKEGRTFYEGDDQFWTAPDIHYAATKDLEWYDPDASTTANGTLVLTMDAFKNHNLFYRSGMLQSWNKVCFTQGYLKVSAQLAGYGHVLGLWPGIWTLGNMGRPGYLGTTEGVWPYCYSECDAGITPNQSSTDGISYLKGQKLNACTCDGADHPNPGVGRGAPEIDALEGTVSSDLKVGVVSQSVQLAPYDIWYMPDMNFIEIYNRTTTVTNTWFGGPLQQAISMASTLNTTWYEYSDNPGFQSYGFEYLNTDDTGYIRWFIGDTPTHTLYAPSLGPNGNVGQRQISKEPMSIILNLGLSTSWVYIDWPSLVWPSHMRVDYVRIYQPPKAISITCDPSGYPTYDYIESHRDVYDNPNITSWEDTDYEWPKNKLTGC</sequence>
<name>A0ACB6V8X2_9ASCO</name>
<dbReference type="EMBL" id="QVQA01000012">
    <property type="protein sequence ID" value="KAF5101410.1"/>
    <property type="molecule type" value="Genomic_DNA"/>
</dbReference>
<comment type="caution">
    <text evidence="1">The sequence shown here is derived from an EMBL/GenBank/DDBJ whole genome shotgun (WGS) entry which is preliminary data.</text>
</comment>
<gene>
    <name evidence="1" type="ORF">D0Z00_000889</name>
</gene>
<evidence type="ECO:0000313" key="1">
    <source>
        <dbReference type="EMBL" id="KAF5101410.1"/>
    </source>
</evidence>
<proteinExistence type="predicted"/>
<reference evidence="1 2" key="1">
    <citation type="journal article" date="2020" name="Front. Microbiol.">
        <title>Phenotypic and Genetic Characterization of the Cheese Ripening Yeast Geotrichum candidum.</title>
        <authorList>
            <person name="Perkins V."/>
            <person name="Vignola S."/>
            <person name="Lessard M.H."/>
            <person name="Plante P.L."/>
            <person name="Corbeil J."/>
            <person name="Dugat-Bony E."/>
            <person name="Frenette M."/>
            <person name="Labrie S."/>
        </authorList>
    </citation>
    <scope>NUCLEOTIDE SEQUENCE [LARGE SCALE GENOMIC DNA]</scope>
    <source>
        <strain evidence="1 2">LMA-1147</strain>
    </source>
</reference>
<organism evidence="1 2">
    <name type="scientific">Geotrichum galactomycetum</name>
    <dbReference type="NCBI Taxonomy" id="27317"/>
    <lineage>
        <taxon>Eukaryota</taxon>
        <taxon>Fungi</taxon>
        <taxon>Dikarya</taxon>
        <taxon>Ascomycota</taxon>
        <taxon>Saccharomycotina</taxon>
        <taxon>Dipodascomycetes</taxon>
        <taxon>Dipodascales</taxon>
        <taxon>Dipodascaceae</taxon>
        <taxon>Geotrichum</taxon>
    </lineage>
</organism>
<accession>A0ACB6V8X2</accession>